<protein>
    <submittedName>
        <fullName evidence="4">Uncharacterized protein</fullName>
    </submittedName>
</protein>
<evidence type="ECO:0000256" key="2">
    <source>
        <dbReference type="ARBA" id="ARBA00022640"/>
    </source>
</evidence>
<keyword evidence="5" id="KW-1185">Reference proteome</keyword>
<dbReference type="PANTHER" id="PTHR34214:SF3">
    <property type="entry name" value="PROTEIN CONSERVED IN THE GREEN LINEAGE AND DIATOMS 27, CHLOROPLASTIC"/>
    <property type="match status" value="1"/>
</dbReference>
<keyword evidence="3" id="KW-1133">Transmembrane helix</keyword>
<feature type="transmembrane region" description="Helical" evidence="3">
    <location>
        <begin position="234"/>
        <end position="254"/>
    </location>
</feature>
<keyword evidence="3" id="KW-0812">Transmembrane</keyword>
<evidence type="ECO:0000256" key="1">
    <source>
        <dbReference type="ARBA" id="ARBA00004474"/>
    </source>
</evidence>
<keyword evidence="2" id="KW-0934">Plastid</keyword>
<dbReference type="GO" id="GO:0009536">
    <property type="term" value="C:plastid"/>
    <property type="evidence" value="ECO:0007669"/>
    <property type="project" value="UniProtKB-SubCell"/>
</dbReference>
<gene>
    <name evidence="4" type="ORF">KC19_2G150500</name>
</gene>
<feature type="transmembrane region" description="Helical" evidence="3">
    <location>
        <begin position="124"/>
        <end position="145"/>
    </location>
</feature>
<evidence type="ECO:0000256" key="3">
    <source>
        <dbReference type="SAM" id="Phobius"/>
    </source>
</evidence>
<feature type="transmembrane region" description="Helical" evidence="3">
    <location>
        <begin position="157"/>
        <end position="178"/>
    </location>
</feature>
<reference evidence="4" key="1">
    <citation type="submission" date="2020-06" db="EMBL/GenBank/DDBJ databases">
        <title>WGS assembly of Ceratodon purpureus strain R40.</title>
        <authorList>
            <person name="Carey S.B."/>
            <person name="Jenkins J."/>
            <person name="Shu S."/>
            <person name="Lovell J.T."/>
            <person name="Sreedasyam A."/>
            <person name="Maumus F."/>
            <person name="Tiley G.P."/>
            <person name="Fernandez-Pozo N."/>
            <person name="Barry K."/>
            <person name="Chen C."/>
            <person name="Wang M."/>
            <person name="Lipzen A."/>
            <person name="Daum C."/>
            <person name="Saski C.A."/>
            <person name="Payton A.C."/>
            <person name="Mcbreen J.C."/>
            <person name="Conrad R.E."/>
            <person name="Kollar L.M."/>
            <person name="Olsson S."/>
            <person name="Huttunen S."/>
            <person name="Landis J.B."/>
            <person name="Wickett N.J."/>
            <person name="Johnson M.G."/>
            <person name="Rensing S.A."/>
            <person name="Grimwood J."/>
            <person name="Schmutz J."/>
            <person name="Mcdaniel S.F."/>
        </authorList>
    </citation>
    <scope>NUCLEOTIDE SEQUENCE</scope>
    <source>
        <strain evidence="4">R40</strain>
    </source>
</reference>
<evidence type="ECO:0000313" key="4">
    <source>
        <dbReference type="EMBL" id="KAG0587233.1"/>
    </source>
</evidence>
<dbReference type="Pfam" id="PF06799">
    <property type="entry name" value="CGLD27-like"/>
    <property type="match status" value="1"/>
</dbReference>
<proteinExistence type="predicted"/>
<organism evidence="4 5">
    <name type="scientific">Ceratodon purpureus</name>
    <name type="common">Fire moss</name>
    <name type="synonym">Dicranum purpureum</name>
    <dbReference type="NCBI Taxonomy" id="3225"/>
    <lineage>
        <taxon>Eukaryota</taxon>
        <taxon>Viridiplantae</taxon>
        <taxon>Streptophyta</taxon>
        <taxon>Embryophyta</taxon>
        <taxon>Bryophyta</taxon>
        <taxon>Bryophytina</taxon>
        <taxon>Bryopsida</taxon>
        <taxon>Dicranidae</taxon>
        <taxon>Pseudoditrichales</taxon>
        <taxon>Ditrichaceae</taxon>
        <taxon>Ceratodon</taxon>
    </lineage>
</organism>
<dbReference type="InterPro" id="IPR009631">
    <property type="entry name" value="CGLD27-like"/>
</dbReference>
<accession>A0A8T0IXX0</accession>
<dbReference type="EMBL" id="CM026422">
    <property type="protein sequence ID" value="KAG0587233.1"/>
    <property type="molecule type" value="Genomic_DNA"/>
</dbReference>
<dbReference type="Proteomes" id="UP000822688">
    <property type="component" value="Chromosome 2"/>
</dbReference>
<comment type="caution">
    <text evidence="4">The sequence shown here is derived from an EMBL/GenBank/DDBJ whole genome shotgun (WGS) entry which is preliminary data.</text>
</comment>
<dbReference type="AlphaFoldDB" id="A0A8T0IXX0"/>
<evidence type="ECO:0000313" key="5">
    <source>
        <dbReference type="Proteomes" id="UP000822688"/>
    </source>
</evidence>
<name>A0A8T0IXX0_CERPU</name>
<dbReference type="PANTHER" id="PTHR34214">
    <property type="match status" value="1"/>
</dbReference>
<keyword evidence="3" id="KW-0472">Membrane</keyword>
<sequence>MEAVGVNTRLDSGVALPSLGQLSSYHKRSSAGGERLKTCSLWTAKFTRRQVAPTQYKFAPLSNHRSVKIRAFSNDKDDWSSDDDNQWDPSYEIEVPSDQRPVNELAALKEATLYSWAQLSVVDFGIRLAGLWVFFFVLLGGPIAAASFEPTREPLKFFLAGGAGSLFAVSVLVLRMYLGWSYVGDRLLSAVVPYEETGWYDGQLYVKPPEILARDRLLGSYQVKPVMNRLKQTLVGAGALLASATVALVVLLPAQRDMDTVMYPPSRNGSEAIAAGSKPFSRKVDILNVPEEVMNDDDMAAAAAAAANGRPAYCTDRYYRALAGGQYCKWEDLRK</sequence>
<comment type="subcellular location">
    <subcellularLocation>
        <location evidence="1">Plastid</location>
    </subcellularLocation>
</comment>